<organism evidence="2 3">
    <name type="scientific">Janthinobacterium agaricidamnosum</name>
    <dbReference type="NCBI Taxonomy" id="55508"/>
    <lineage>
        <taxon>Bacteria</taxon>
        <taxon>Pseudomonadati</taxon>
        <taxon>Pseudomonadota</taxon>
        <taxon>Betaproteobacteria</taxon>
        <taxon>Burkholderiales</taxon>
        <taxon>Oxalobacteraceae</taxon>
        <taxon>Janthinobacterium</taxon>
    </lineage>
</organism>
<keyword evidence="1" id="KW-0812">Transmembrane</keyword>
<dbReference type="GO" id="GO:0015627">
    <property type="term" value="C:type II protein secretion system complex"/>
    <property type="evidence" value="ECO:0007669"/>
    <property type="project" value="InterPro"/>
</dbReference>
<keyword evidence="3" id="KW-1185">Reference proteome</keyword>
<dbReference type="InterPro" id="IPR007690">
    <property type="entry name" value="T2SS_GspM"/>
</dbReference>
<evidence type="ECO:0008006" key="4">
    <source>
        <dbReference type="Google" id="ProtNLM"/>
    </source>
</evidence>
<dbReference type="AlphaFoldDB" id="A0A3G2EC04"/>
<protein>
    <recommendedName>
        <fullName evidence="4">MSHA biogenesis protein MshJ</fullName>
    </recommendedName>
</protein>
<reference evidence="2 3" key="1">
    <citation type="submission" date="2018-10" db="EMBL/GenBank/DDBJ databases">
        <title>Effects of UV and annual dynamics of microbial communities in freshwater RAS systems.</title>
        <authorList>
            <person name="Bekkelund A.K."/>
            <person name="Hansen B.R."/>
            <person name="Stokken H."/>
            <person name="Eriksen B.F."/>
            <person name="Kashulin N.A."/>
        </authorList>
    </citation>
    <scope>NUCLEOTIDE SEQUENCE [LARGE SCALE GENOMIC DNA]</scope>
    <source>
        <strain evidence="2 3">BHSEK</strain>
    </source>
</reference>
<dbReference type="Pfam" id="PF04612">
    <property type="entry name" value="T2SSM"/>
    <property type="match status" value="1"/>
</dbReference>
<evidence type="ECO:0000313" key="3">
    <source>
        <dbReference type="Proteomes" id="UP000279594"/>
    </source>
</evidence>
<keyword evidence="1" id="KW-1133">Transmembrane helix</keyword>
<sequence length="227" mass="24716">MQPLLKKWAAAFDALSRRERLMLFGAGVAALLFVFYFLFFNPLFAKRAALHASIAQKQNQKAAIAKEIELTMLAHAVDPDQNARARLAALLAEGARMKEQLRQKQHGLVAPERMVALLEQLLRRHAGLRVVALKTLSGGGVGASPAAAASGDGAAKASAPAPLLHRHGVEVVLQGSYADMLQYMQALQAMPTRVFWGQARLEAETYPQATLTLTLYTLSMDDTWIAL</sequence>
<dbReference type="Proteomes" id="UP000279594">
    <property type="component" value="Chromosome"/>
</dbReference>
<accession>A0A3G2EC04</accession>
<evidence type="ECO:0000256" key="1">
    <source>
        <dbReference type="SAM" id="Phobius"/>
    </source>
</evidence>
<gene>
    <name evidence="2" type="ORF">D9M09_15780</name>
</gene>
<name>A0A3G2EC04_9BURK</name>
<dbReference type="GO" id="GO:0015628">
    <property type="term" value="P:protein secretion by the type II secretion system"/>
    <property type="evidence" value="ECO:0007669"/>
    <property type="project" value="InterPro"/>
</dbReference>
<feature type="transmembrane region" description="Helical" evidence="1">
    <location>
        <begin position="21"/>
        <end position="40"/>
    </location>
</feature>
<evidence type="ECO:0000313" key="2">
    <source>
        <dbReference type="EMBL" id="AYM77096.1"/>
    </source>
</evidence>
<dbReference type="EMBL" id="CP033019">
    <property type="protein sequence ID" value="AYM77096.1"/>
    <property type="molecule type" value="Genomic_DNA"/>
</dbReference>
<proteinExistence type="predicted"/>
<dbReference type="RefSeq" id="WP_070220254.1">
    <property type="nucleotide sequence ID" value="NZ_CP033019.1"/>
</dbReference>
<keyword evidence="1" id="KW-0472">Membrane</keyword>